<dbReference type="AlphaFoldDB" id="A0A2B4SBH3"/>
<keyword evidence="2" id="KW-0472">Membrane</keyword>
<dbReference type="PANTHER" id="PTHR46844:SF1">
    <property type="entry name" value="SLR5058 PROTEIN"/>
    <property type="match status" value="1"/>
</dbReference>
<sequence>MAVALDPDEVLCSTSGKDNFYRISRLLISGGTTLLREVFDQKCPPDCLPQKLNELRAAKLTKPQRDCLYPSPGTYGKSEDFDITLLFYLLKTICNLTPPGTGWDVLPAPTDHSLAADLARIKHYRNTVYGHVTWNMEIADDEFLQLWEDISQALIGIAGHISPIKKRDWQKAIVNLLNDPLTTDDERNVQELQEWYKEDMTLKQAVGELTQKVDKVLERADKPSKESKNHPPRECPSAPKGDSNEGIDIALIQLVIECVATHFDQRRESPRNRRATTQDVLNLAAQTYLINMQPSTPEEQNKFLDYLREIRRLLFIDAKEGSLIITVGCRSVQILDDLWKDYCAGRVTEMAQKYLVTKRVLDDLGLTEAKLTTKIPEEEYKTCRKQLSVYAELKQIIQRLKDYQGKLQRSFVKWAKIRNEIRDLLSEFVNRRQERRMHFGRASRITAAVGAALTTDIVTGLFAVLVYCSISCLFGENRRKSLTAQDIKALQEVALNMNHLQRRVAHLAVYCRDNTERVLSSTVLALLS</sequence>
<dbReference type="OrthoDB" id="6285637at2759"/>
<proteinExistence type="predicted"/>
<evidence type="ECO:0000313" key="5">
    <source>
        <dbReference type="Proteomes" id="UP000225706"/>
    </source>
</evidence>
<evidence type="ECO:0000256" key="1">
    <source>
        <dbReference type="SAM" id="MobiDB-lite"/>
    </source>
</evidence>
<dbReference type="PANTHER" id="PTHR46844">
    <property type="entry name" value="SLR5058 PROTEIN"/>
    <property type="match status" value="1"/>
</dbReference>
<protein>
    <submittedName>
        <fullName evidence="4">E3 ubiquitin-protein ligase DZIP3</fullName>
    </submittedName>
</protein>
<dbReference type="InterPro" id="IPR041249">
    <property type="entry name" value="HEPN_DZIP3"/>
</dbReference>
<name>A0A2B4SBH3_STYPI</name>
<reference evidence="5" key="1">
    <citation type="journal article" date="2017" name="bioRxiv">
        <title>Comparative analysis of the genomes of Stylophora pistillata and Acropora digitifera provides evidence for extensive differences between species of corals.</title>
        <authorList>
            <person name="Voolstra C.R."/>
            <person name="Li Y."/>
            <person name="Liew Y.J."/>
            <person name="Baumgarten S."/>
            <person name="Zoccola D."/>
            <person name="Flot J.-F."/>
            <person name="Tambutte S."/>
            <person name="Allemand D."/>
            <person name="Aranda M."/>
        </authorList>
    </citation>
    <scope>NUCLEOTIDE SEQUENCE [LARGE SCALE GENOMIC DNA]</scope>
</reference>
<dbReference type="Proteomes" id="UP000225706">
    <property type="component" value="Unassembled WGS sequence"/>
</dbReference>
<dbReference type="Pfam" id="PF18738">
    <property type="entry name" value="HEPN_DZIP3"/>
    <property type="match status" value="1"/>
</dbReference>
<keyword evidence="2" id="KW-0812">Transmembrane</keyword>
<evidence type="ECO:0000256" key="2">
    <source>
        <dbReference type="SAM" id="Phobius"/>
    </source>
</evidence>
<organism evidence="4 5">
    <name type="scientific">Stylophora pistillata</name>
    <name type="common">Smooth cauliflower coral</name>
    <dbReference type="NCBI Taxonomy" id="50429"/>
    <lineage>
        <taxon>Eukaryota</taxon>
        <taxon>Metazoa</taxon>
        <taxon>Cnidaria</taxon>
        <taxon>Anthozoa</taxon>
        <taxon>Hexacorallia</taxon>
        <taxon>Scleractinia</taxon>
        <taxon>Astrocoeniina</taxon>
        <taxon>Pocilloporidae</taxon>
        <taxon>Stylophora</taxon>
    </lineage>
</organism>
<feature type="domain" description="DZIP3-like HEPN" evidence="3">
    <location>
        <begin position="50"/>
        <end position="187"/>
    </location>
</feature>
<feature type="compositionally biased region" description="Basic and acidic residues" evidence="1">
    <location>
        <begin position="219"/>
        <end position="233"/>
    </location>
</feature>
<feature type="region of interest" description="Disordered" evidence="1">
    <location>
        <begin position="219"/>
        <end position="243"/>
    </location>
</feature>
<evidence type="ECO:0000259" key="3">
    <source>
        <dbReference type="Pfam" id="PF18738"/>
    </source>
</evidence>
<evidence type="ECO:0000313" key="4">
    <source>
        <dbReference type="EMBL" id="PFX26716.1"/>
    </source>
</evidence>
<feature type="transmembrane region" description="Helical" evidence="2">
    <location>
        <begin position="445"/>
        <end position="470"/>
    </location>
</feature>
<dbReference type="EMBL" id="LSMT01000119">
    <property type="protein sequence ID" value="PFX26716.1"/>
    <property type="molecule type" value="Genomic_DNA"/>
</dbReference>
<gene>
    <name evidence="4" type="primary">Dzip3</name>
    <name evidence="4" type="ORF">AWC38_SpisGene8597</name>
</gene>
<keyword evidence="5" id="KW-1185">Reference proteome</keyword>
<keyword evidence="2" id="KW-1133">Transmembrane helix</keyword>
<accession>A0A2B4SBH3</accession>
<comment type="caution">
    <text evidence="4">The sequence shown here is derived from an EMBL/GenBank/DDBJ whole genome shotgun (WGS) entry which is preliminary data.</text>
</comment>